<evidence type="ECO:0000259" key="2">
    <source>
        <dbReference type="PROSITE" id="PS50191"/>
    </source>
</evidence>
<organism evidence="3 4">
    <name type="scientific">Phanerochaete sordida</name>
    <dbReference type="NCBI Taxonomy" id="48140"/>
    <lineage>
        <taxon>Eukaryota</taxon>
        <taxon>Fungi</taxon>
        <taxon>Dikarya</taxon>
        <taxon>Basidiomycota</taxon>
        <taxon>Agaricomycotina</taxon>
        <taxon>Agaricomycetes</taxon>
        <taxon>Polyporales</taxon>
        <taxon>Phanerochaetaceae</taxon>
        <taxon>Phanerochaete</taxon>
    </lineage>
</organism>
<keyword evidence="4" id="KW-1185">Reference proteome</keyword>
<dbReference type="Gene3D" id="3.40.525.10">
    <property type="entry name" value="CRAL-TRIO lipid binding domain"/>
    <property type="match status" value="1"/>
</dbReference>
<dbReference type="CDD" id="cd00170">
    <property type="entry name" value="SEC14"/>
    <property type="match status" value="1"/>
</dbReference>
<dbReference type="SMART" id="SM00516">
    <property type="entry name" value="SEC14"/>
    <property type="match status" value="1"/>
</dbReference>
<dbReference type="GO" id="GO:0008526">
    <property type="term" value="F:phosphatidylinositol transfer activity"/>
    <property type="evidence" value="ECO:0007669"/>
    <property type="project" value="TreeGrafter"/>
</dbReference>
<name>A0A9P3GSY8_9APHY</name>
<comment type="caution">
    <text evidence="3">The sequence shown here is derived from an EMBL/GenBank/DDBJ whole genome shotgun (WGS) entry which is preliminary data.</text>
</comment>
<accession>A0A9P3GSY8</accession>
<dbReference type="OrthoDB" id="75724at2759"/>
<reference evidence="3 4" key="1">
    <citation type="submission" date="2021-08" db="EMBL/GenBank/DDBJ databases">
        <title>Draft Genome Sequence of Phanerochaete sordida strain YK-624.</title>
        <authorList>
            <person name="Mori T."/>
            <person name="Dohra H."/>
            <person name="Suzuki T."/>
            <person name="Kawagishi H."/>
            <person name="Hirai H."/>
        </authorList>
    </citation>
    <scope>NUCLEOTIDE SEQUENCE [LARGE SCALE GENOMIC DNA]</scope>
    <source>
        <strain evidence="3 4">YK-624</strain>
    </source>
</reference>
<dbReference type="InterPro" id="IPR001251">
    <property type="entry name" value="CRAL-TRIO_dom"/>
</dbReference>
<evidence type="ECO:0000313" key="3">
    <source>
        <dbReference type="EMBL" id="GJE99914.1"/>
    </source>
</evidence>
<dbReference type="PROSITE" id="PS50191">
    <property type="entry name" value="CRAL_TRIO"/>
    <property type="match status" value="1"/>
</dbReference>
<feature type="compositionally biased region" description="Basic and acidic residues" evidence="1">
    <location>
        <begin position="306"/>
        <end position="315"/>
    </location>
</feature>
<evidence type="ECO:0000313" key="4">
    <source>
        <dbReference type="Proteomes" id="UP000703269"/>
    </source>
</evidence>
<dbReference type="PANTHER" id="PTHR45824">
    <property type="entry name" value="GH16843P"/>
    <property type="match status" value="1"/>
</dbReference>
<proteinExistence type="predicted"/>
<evidence type="ECO:0000256" key="1">
    <source>
        <dbReference type="SAM" id="MobiDB-lite"/>
    </source>
</evidence>
<dbReference type="Pfam" id="PF03765">
    <property type="entry name" value="CRAL_TRIO_N"/>
    <property type="match status" value="1"/>
</dbReference>
<feature type="domain" description="CRAL-TRIO" evidence="2">
    <location>
        <begin position="108"/>
        <end position="264"/>
    </location>
</feature>
<dbReference type="InterPro" id="IPR036865">
    <property type="entry name" value="CRAL-TRIO_dom_sf"/>
</dbReference>
<dbReference type="Pfam" id="PF00650">
    <property type="entry name" value="CRAL_TRIO"/>
    <property type="match status" value="1"/>
</dbReference>
<dbReference type="SUPFAM" id="SSF46938">
    <property type="entry name" value="CRAL/TRIO N-terminal domain"/>
    <property type="match status" value="1"/>
</dbReference>
<feature type="compositionally biased region" description="Low complexity" evidence="1">
    <location>
        <begin position="316"/>
        <end position="326"/>
    </location>
</feature>
<dbReference type="Proteomes" id="UP000703269">
    <property type="component" value="Unassembled WGS sequence"/>
</dbReference>
<dbReference type="EMBL" id="BPQB01000125">
    <property type="protein sequence ID" value="GJE99914.1"/>
    <property type="molecule type" value="Genomic_DNA"/>
</dbReference>
<dbReference type="AlphaFoldDB" id="A0A9P3GSY8"/>
<feature type="region of interest" description="Disordered" evidence="1">
    <location>
        <begin position="306"/>
        <end position="326"/>
    </location>
</feature>
<dbReference type="SUPFAM" id="SSF52087">
    <property type="entry name" value="CRAL/TRIO domain"/>
    <property type="match status" value="1"/>
</dbReference>
<protein>
    <submittedName>
        <fullName evidence="3">CRAL/TRIO domain-containing protein</fullName>
    </submittedName>
</protein>
<dbReference type="InterPro" id="IPR036273">
    <property type="entry name" value="CRAL/TRIO_N_dom_sf"/>
</dbReference>
<dbReference type="PANTHER" id="PTHR45824:SF29">
    <property type="entry name" value="GH16843P"/>
    <property type="match status" value="1"/>
</dbReference>
<sequence length="326" mass="36423">MSETIVATQAAPVPSLATAKPAGEGLTPAQQKLAADVLAHFAREDYALPVKEGEKALTDEEKFWLTYECILRYCRATKWGTAQQTVKRLEETLQWRREFGLYDERFTPEHVEPEALTGKIVAYGFDVDGRPALYLCPSRQNTEESPRQVEFTVFMLERCIDLMGPGVESIALMVDYGQKSPKSPSLGMARTVLNILQSHYPERLGRALIINVPWVLNAFYKLITPLIDPVTRDKMRFNPKTVQDGLFAAPAVWAAFGGAVDFRYDHAAYWPHLVALAAARRAAQMARWRELGGKVGVREWEIRQGEEPVVEEKPAEAAAAAEKASS</sequence>
<dbReference type="InterPro" id="IPR052578">
    <property type="entry name" value="PI_Transfer_CRAL-TRIO"/>
</dbReference>
<dbReference type="InterPro" id="IPR011074">
    <property type="entry name" value="CRAL/TRIO_N_dom"/>
</dbReference>
<gene>
    <name evidence="3" type="ORF">PsYK624_161890</name>
</gene>